<protein>
    <submittedName>
        <fullName evidence="2">Uncharacterized protein</fullName>
    </submittedName>
</protein>
<gene>
    <name evidence="2" type="ORF">KIPB_015870</name>
</gene>
<accession>A0A391P4S3</accession>
<feature type="compositionally biased region" description="Basic residues" evidence="1">
    <location>
        <begin position="28"/>
        <end position="41"/>
    </location>
</feature>
<feature type="compositionally biased region" description="Basic and acidic residues" evidence="1">
    <location>
        <begin position="157"/>
        <end position="171"/>
    </location>
</feature>
<feature type="non-terminal residue" evidence="2">
    <location>
        <position position="1"/>
    </location>
</feature>
<reference evidence="2 3" key="1">
    <citation type="journal article" date="2018" name="PLoS ONE">
        <title>The draft genome of Kipferlia bialata reveals reductive genome evolution in fornicate parasites.</title>
        <authorList>
            <person name="Tanifuji G."/>
            <person name="Takabayashi S."/>
            <person name="Kume K."/>
            <person name="Takagi M."/>
            <person name="Nakayama T."/>
            <person name="Kamikawa R."/>
            <person name="Inagaki Y."/>
            <person name="Hashimoto T."/>
        </authorList>
    </citation>
    <scope>NUCLEOTIDE SEQUENCE [LARGE SCALE GENOMIC DNA]</scope>
    <source>
        <strain evidence="2">NY0173</strain>
    </source>
</reference>
<keyword evidence="3" id="KW-1185">Reference proteome</keyword>
<organism evidence="2 3">
    <name type="scientific">Kipferlia bialata</name>
    <dbReference type="NCBI Taxonomy" id="797122"/>
    <lineage>
        <taxon>Eukaryota</taxon>
        <taxon>Metamonada</taxon>
        <taxon>Carpediemonas-like organisms</taxon>
        <taxon>Kipferlia</taxon>
    </lineage>
</organism>
<comment type="caution">
    <text evidence="2">The sequence shown here is derived from an EMBL/GenBank/DDBJ whole genome shotgun (WGS) entry which is preliminary data.</text>
</comment>
<evidence type="ECO:0000256" key="1">
    <source>
        <dbReference type="SAM" id="MobiDB-lite"/>
    </source>
</evidence>
<feature type="compositionally biased region" description="Polar residues" evidence="1">
    <location>
        <begin position="52"/>
        <end position="62"/>
    </location>
</feature>
<name>A0A391P4S3_9EUKA</name>
<proteinExistence type="predicted"/>
<evidence type="ECO:0000313" key="3">
    <source>
        <dbReference type="Proteomes" id="UP000265618"/>
    </source>
</evidence>
<sequence length="171" mass="19312">RYISLIYLHAIPPPSSSPISHCRGGSGSHRKRDRRDRNRKRTREDEDDVASPASTVAESVSPATKRMPPSVPPSASVGPASLLRMPSAQRQLTPADPAHPQSTESLRARYMEREREEQARRAAEREREEEAKRSAERLQAPEVQERPVSSAYAALVEQREADRQERERRLG</sequence>
<dbReference type="EMBL" id="BDIP01009222">
    <property type="protein sequence ID" value="GCA64963.1"/>
    <property type="molecule type" value="Genomic_DNA"/>
</dbReference>
<feature type="compositionally biased region" description="Basic and acidic residues" evidence="1">
    <location>
        <begin position="106"/>
        <end position="136"/>
    </location>
</feature>
<dbReference type="AlphaFoldDB" id="A0A391P4S3"/>
<dbReference type="Proteomes" id="UP000265618">
    <property type="component" value="Unassembled WGS sequence"/>
</dbReference>
<evidence type="ECO:0000313" key="2">
    <source>
        <dbReference type="EMBL" id="GCA64963.1"/>
    </source>
</evidence>
<feature type="region of interest" description="Disordered" evidence="1">
    <location>
        <begin position="13"/>
        <end position="171"/>
    </location>
</feature>